<dbReference type="AlphaFoldDB" id="A0A4Z0HBR5"/>
<gene>
    <name evidence="1" type="ORF">E4099_09690</name>
</gene>
<dbReference type="RefSeq" id="WP_135338560.1">
    <property type="nucleotide sequence ID" value="NZ_JBHLTX010000013.1"/>
</dbReference>
<dbReference type="InterPro" id="IPR008792">
    <property type="entry name" value="PQQD"/>
</dbReference>
<name>A0A4Z0HBR5_9ACTN</name>
<protein>
    <recommendedName>
        <fullName evidence="3">PqqD family protein</fullName>
    </recommendedName>
</protein>
<comment type="caution">
    <text evidence="1">The sequence shown here is derived from an EMBL/GenBank/DDBJ whole genome shotgun (WGS) entry which is preliminary data.</text>
</comment>
<organism evidence="1 2">
    <name type="scientific">Streptomyces palmae</name>
    <dbReference type="NCBI Taxonomy" id="1701085"/>
    <lineage>
        <taxon>Bacteria</taxon>
        <taxon>Bacillati</taxon>
        <taxon>Actinomycetota</taxon>
        <taxon>Actinomycetes</taxon>
        <taxon>Kitasatosporales</taxon>
        <taxon>Streptomycetaceae</taxon>
        <taxon>Streptomyces</taxon>
    </lineage>
</organism>
<keyword evidence="2" id="KW-1185">Reference proteome</keyword>
<dbReference type="Pfam" id="PF05402">
    <property type="entry name" value="PqqD"/>
    <property type="match status" value="1"/>
</dbReference>
<evidence type="ECO:0000313" key="1">
    <source>
        <dbReference type="EMBL" id="TGB13674.1"/>
    </source>
</evidence>
<dbReference type="EMBL" id="SRID01000061">
    <property type="protein sequence ID" value="TGB13674.1"/>
    <property type="molecule type" value="Genomic_DNA"/>
</dbReference>
<proteinExistence type="predicted"/>
<dbReference type="OrthoDB" id="6026908at2"/>
<evidence type="ECO:0008006" key="3">
    <source>
        <dbReference type="Google" id="ProtNLM"/>
    </source>
</evidence>
<evidence type="ECO:0000313" key="2">
    <source>
        <dbReference type="Proteomes" id="UP000297948"/>
    </source>
</evidence>
<accession>A0A4Z0HBR5</accession>
<dbReference type="Proteomes" id="UP000297948">
    <property type="component" value="Unassembled WGS sequence"/>
</dbReference>
<sequence>MSDIRYSKTPGLRTRAVEAAGALIVFTPRTPKVHWLNLAGWYLYELSDGAGEARIADEYADAVAGQVPREEALAQARGCLAELVDRGILTATAG</sequence>
<reference evidence="1 2" key="1">
    <citation type="submission" date="2019-03" db="EMBL/GenBank/DDBJ databases">
        <authorList>
            <person name="Gonzalez-Pimentel J.L."/>
        </authorList>
    </citation>
    <scope>NUCLEOTIDE SEQUENCE [LARGE SCALE GENOMIC DNA]</scope>
    <source>
        <strain evidence="1 2">JCM 31289</strain>
    </source>
</reference>